<keyword evidence="3" id="KW-0479">Metal-binding</keyword>
<dbReference type="VEuPathDB" id="FungiDB:BD410DRAFT_743029"/>
<evidence type="ECO:0000256" key="6">
    <source>
        <dbReference type="ARBA" id="ARBA00023080"/>
    </source>
</evidence>
<dbReference type="GO" id="GO:0004000">
    <property type="term" value="F:adenosine deaminase activity"/>
    <property type="evidence" value="ECO:0007669"/>
    <property type="project" value="TreeGrafter"/>
</dbReference>
<dbReference type="OrthoDB" id="272271at2759"/>
<dbReference type="GO" id="GO:0046872">
    <property type="term" value="F:metal ion binding"/>
    <property type="evidence" value="ECO:0007669"/>
    <property type="project" value="UniProtKB-KW"/>
</dbReference>
<reference evidence="9 10" key="1">
    <citation type="submission" date="2018-06" db="EMBL/GenBank/DDBJ databases">
        <title>A transcriptomic atlas of mushroom development highlights an independent origin of complex multicellularity.</title>
        <authorList>
            <consortium name="DOE Joint Genome Institute"/>
            <person name="Krizsan K."/>
            <person name="Almasi E."/>
            <person name="Merenyi Z."/>
            <person name="Sahu N."/>
            <person name="Viragh M."/>
            <person name="Koszo T."/>
            <person name="Mondo S."/>
            <person name="Kiss B."/>
            <person name="Balint B."/>
            <person name="Kues U."/>
            <person name="Barry K."/>
            <person name="Hegedus J.C."/>
            <person name="Henrissat B."/>
            <person name="Johnson J."/>
            <person name="Lipzen A."/>
            <person name="Ohm R."/>
            <person name="Nagy I."/>
            <person name="Pangilinan J."/>
            <person name="Yan J."/>
            <person name="Xiong Y."/>
            <person name="Grigoriev I.V."/>
            <person name="Hibbett D.S."/>
            <person name="Nagy L.G."/>
        </authorList>
    </citation>
    <scope>NUCLEOTIDE SEQUENCE [LARGE SCALE GENOMIC DNA]</scope>
    <source>
        <strain evidence="9 10">SZMC22713</strain>
    </source>
</reference>
<dbReference type="GO" id="GO:0009117">
    <property type="term" value="P:nucleotide metabolic process"/>
    <property type="evidence" value="ECO:0007669"/>
    <property type="project" value="UniProtKB-KW"/>
</dbReference>
<protein>
    <submittedName>
        <fullName evidence="9">Metallo-dependent hydrolase</fullName>
    </submittedName>
</protein>
<dbReference type="AlphaFoldDB" id="A0A4Y7QF35"/>
<dbReference type="STRING" id="50990.A0A4Y7QF35"/>
<dbReference type="PANTHER" id="PTHR11409">
    <property type="entry name" value="ADENOSINE DEAMINASE"/>
    <property type="match status" value="1"/>
</dbReference>
<keyword evidence="4 9" id="KW-0378">Hydrolase</keyword>
<dbReference type="GO" id="GO:0006154">
    <property type="term" value="P:adenosine catabolic process"/>
    <property type="evidence" value="ECO:0007669"/>
    <property type="project" value="TreeGrafter"/>
</dbReference>
<comment type="catalytic activity">
    <reaction evidence="7">
        <text>N(6)-methyl-AMP + H2O + H(+) = IMP + methylamine</text>
        <dbReference type="Rhea" id="RHEA:16001"/>
        <dbReference type="ChEBI" id="CHEBI:15377"/>
        <dbReference type="ChEBI" id="CHEBI:15378"/>
        <dbReference type="ChEBI" id="CHEBI:58053"/>
        <dbReference type="ChEBI" id="CHEBI:59338"/>
        <dbReference type="ChEBI" id="CHEBI:144842"/>
    </reaction>
    <physiologicalReaction direction="left-to-right" evidence="7">
        <dbReference type="Rhea" id="RHEA:16002"/>
    </physiologicalReaction>
</comment>
<evidence type="ECO:0000256" key="5">
    <source>
        <dbReference type="ARBA" id="ARBA00022833"/>
    </source>
</evidence>
<dbReference type="InterPro" id="IPR006330">
    <property type="entry name" value="Ado/ade_deaminase"/>
</dbReference>
<gene>
    <name evidence="9" type="ORF">BD410DRAFT_743029</name>
</gene>
<feature type="domain" description="Adenosine deaminase" evidence="8">
    <location>
        <begin position="28"/>
        <end position="339"/>
    </location>
</feature>
<evidence type="ECO:0000313" key="9">
    <source>
        <dbReference type="EMBL" id="TDL25480.1"/>
    </source>
</evidence>
<keyword evidence="10" id="KW-1185">Reference proteome</keyword>
<proteinExistence type="inferred from homology"/>
<dbReference type="EMBL" id="ML170163">
    <property type="protein sequence ID" value="TDL25480.1"/>
    <property type="molecule type" value="Genomic_DNA"/>
</dbReference>
<organism evidence="9 10">
    <name type="scientific">Rickenella mellea</name>
    <dbReference type="NCBI Taxonomy" id="50990"/>
    <lineage>
        <taxon>Eukaryota</taxon>
        <taxon>Fungi</taxon>
        <taxon>Dikarya</taxon>
        <taxon>Basidiomycota</taxon>
        <taxon>Agaricomycotina</taxon>
        <taxon>Agaricomycetes</taxon>
        <taxon>Hymenochaetales</taxon>
        <taxon>Rickenellaceae</taxon>
        <taxon>Rickenella</taxon>
    </lineage>
</organism>
<dbReference type="PANTHER" id="PTHR11409:SF42">
    <property type="entry name" value="ADENOSINE DEAMINASE-LIKE PROTEIN"/>
    <property type="match status" value="1"/>
</dbReference>
<evidence type="ECO:0000256" key="2">
    <source>
        <dbReference type="ARBA" id="ARBA00006676"/>
    </source>
</evidence>
<evidence type="ECO:0000256" key="4">
    <source>
        <dbReference type="ARBA" id="ARBA00022801"/>
    </source>
</evidence>
<evidence type="ECO:0000259" key="8">
    <source>
        <dbReference type="Pfam" id="PF00962"/>
    </source>
</evidence>
<dbReference type="Proteomes" id="UP000294933">
    <property type="component" value="Unassembled WGS sequence"/>
</dbReference>
<keyword evidence="5" id="KW-0862">Zinc</keyword>
<evidence type="ECO:0000313" key="10">
    <source>
        <dbReference type="Proteomes" id="UP000294933"/>
    </source>
</evidence>
<dbReference type="GO" id="GO:0046103">
    <property type="term" value="P:inosine biosynthetic process"/>
    <property type="evidence" value="ECO:0007669"/>
    <property type="project" value="TreeGrafter"/>
</dbReference>
<dbReference type="Gene3D" id="3.20.20.140">
    <property type="entry name" value="Metal-dependent hydrolases"/>
    <property type="match status" value="1"/>
</dbReference>
<accession>A0A4Y7QF35</accession>
<evidence type="ECO:0000256" key="3">
    <source>
        <dbReference type="ARBA" id="ARBA00022723"/>
    </source>
</evidence>
<keyword evidence="6" id="KW-0546">Nucleotide metabolism</keyword>
<dbReference type="InterPro" id="IPR032466">
    <property type="entry name" value="Metal_Hydrolase"/>
</dbReference>
<sequence length="347" mass="38175">MSQHIAGPAALALASLSPSQINFLQSLPKAELHAHLNGSIPLSCLQELAAQHASGSQATEFQSDLIRDGIDKLQKGVDLVEIHDFFKLFPAIYALTSTPDALAFATRAVLREFLDGENPQCSYLEIRTTPRRNENMTRRQYIEAVLAEVEKYDSDQAALIVSLDRRMGTEDAAECVDVAIDLRHQGRRVVGIDLCGDPMAGNMAEFETHFRRARESGLGITLHIAETAANSSVDTSQLLSFQPQRLGHATFLDEAAKKVVSDKRICVEICLTSNILCKTVPLLDDHHIVELLKNGHPIAICTDDILPFRNSLIGEYALLLAQPPLGLGVTEDKVQKLAEMSLQNRFK</sequence>
<evidence type="ECO:0000256" key="7">
    <source>
        <dbReference type="ARBA" id="ARBA00048787"/>
    </source>
</evidence>
<evidence type="ECO:0000256" key="1">
    <source>
        <dbReference type="ARBA" id="ARBA00001947"/>
    </source>
</evidence>
<name>A0A4Y7QF35_9AGAM</name>
<dbReference type="Pfam" id="PF00962">
    <property type="entry name" value="A_deaminase"/>
    <property type="match status" value="1"/>
</dbReference>
<dbReference type="InterPro" id="IPR001365">
    <property type="entry name" value="A_deaminase_dom"/>
</dbReference>
<comment type="similarity">
    <text evidence="2">Belongs to the metallo-dependent hydrolases superfamily. Adenosine and AMP deaminases family.</text>
</comment>
<comment type="cofactor">
    <cofactor evidence="1">
        <name>Zn(2+)</name>
        <dbReference type="ChEBI" id="CHEBI:29105"/>
    </cofactor>
</comment>
<dbReference type="SUPFAM" id="SSF51556">
    <property type="entry name" value="Metallo-dependent hydrolases"/>
    <property type="match status" value="1"/>
</dbReference>